<name>A0A7Y7B883_STRMO</name>
<dbReference type="PROSITE" id="PS51935">
    <property type="entry name" value="NLPC_P60"/>
    <property type="match status" value="1"/>
</dbReference>
<protein>
    <submittedName>
        <fullName evidence="7">C40 family peptidase</fullName>
    </submittedName>
</protein>
<dbReference type="AlphaFoldDB" id="A0A7Y7B883"/>
<keyword evidence="3" id="KW-0378">Hydrolase</keyword>
<dbReference type="InterPro" id="IPR051794">
    <property type="entry name" value="PG_Endopeptidase_C40"/>
</dbReference>
<dbReference type="InterPro" id="IPR038765">
    <property type="entry name" value="Papain-like_cys_pep_sf"/>
</dbReference>
<dbReference type="Gene3D" id="3.90.1720.10">
    <property type="entry name" value="endopeptidase domain like (from Nostoc punctiforme)"/>
    <property type="match status" value="1"/>
</dbReference>
<organism evidence="7 8">
    <name type="scientific">Streptomyces morookaense</name>
    <name type="common">Streptoverticillium morookaense</name>
    <dbReference type="NCBI Taxonomy" id="1970"/>
    <lineage>
        <taxon>Bacteria</taxon>
        <taxon>Bacillati</taxon>
        <taxon>Actinomycetota</taxon>
        <taxon>Actinomycetes</taxon>
        <taxon>Kitasatosporales</taxon>
        <taxon>Streptomycetaceae</taxon>
        <taxon>Streptomyces</taxon>
    </lineage>
</organism>
<sequence length="342" mass="36371">MAGAGALVPPAAAAPPPAQPVGALLVQLRSLYQKAEEATEAYNATAEKLKKQRAKVDKLDEDLAETRIALTASRDAAGRLAREQYRGTASPLSPYVTFLLSGDPQQALVQSHEWRRAAGRRAVTVDRLTAGEKRSAALASEARDALNVQQTLAATQKQQRDTVQKRLSEVERLLSSLDGAQLAELRRLEAGQADDAQRRFLASARLTGSRTPSAAGAKAIDFAYQQLGKPYVWGSEGPESFDCSGLTSQAWAHAGDAIPRTSQEQWASLPRVPLSDLRPGDLVLYFEGATHVALYIGNGLVIQAPRTGDRVKISPVAGNPLLGAVRPDAGAPPLASYAPPGD</sequence>
<evidence type="ECO:0000259" key="6">
    <source>
        <dbReference type="PROSITE" id="PS51935"/>
    </source>
</evidence>
<accession>A0A7Y7B883</accession>
<dbReference type="EMBL" id="JABBXF010000065">
    <property type="protein sequence ID" value="NVK80833.1"/>
    <property type="molecule type" value="Genomic_DNA"/>
</dbReference>
<evidence type="ECO:0000256" key="4">
    <source>
        <dbReference type="ARBA" id="ARBA00022807"/>
    </source>
</evidence>
<evidence type="ECO:0000313" key="8">
    <source>
        <dbReference type="Proteomes" id="UP000587462"/>
    </source>
</evidence>
<evidence type="ECO:0000256" key="3">
    <source>
        <dbReference type="ARBA" id="ARBA00022801"/>
    </source>
</evidence>
<evidence type="ECO:0000256" key="5">
    <source>
        <dbReference type="SAM" id="Coils"/>
    </source>
</evidence>
<dbReference type="Proteomes" id="UP000587462">
    <property type="component" value="Unassembled WGS sequence"/>
</dbReference>
<evidence type="ECO:0000313" key="7">
    <source>
        <dbReference type="EMBL" id="NVK80833.1"/>
    </source>
</evidence>
<dbReference type="PANTHER" id="PTHR47359">
    <property type="entry name" value="PEPTIDOGLYCAN DL-ENDOPEPTIDASE CWLO"/>
    <property type="match status" value="1"/>
</dbReference>
<comment type="caution">
    <text evidence="7">The sequence shown here is derived from an EMBL/GenBank/DDBJ whole genome shotgun (WGS) entry which is preliminary data.</text>
</comment>
<dbReference type="Pfam" id="PF00877">
    <property type="entry name" value="NLPC_P60"/>
    <property type="match status" value="1"/>
</dbReference>
<proteinExistence type="inferred from homology"/>
<dbReference type="InterPro" id="IPR000064">
    <property type="entry name" value="NLP_P60_dom"/>
</dbReference>
<evidence type="ECO:0000256" key="2">
    <source>
        <dbReference type="ARBA" id="ARBA00022670"/>
    </source>
</evidence>
<reference evidence="7 8" key="1">
    <citation type="submission" date="2020-04" db="EMBL/GenBank/DDBJ databases">
        <title>Draft Genome Sequence of Streptomyces morookaense DSM 40503, an 8-azaguanine-producing strain.</title>
        <authorList>
            <person name="Qi J."/>
            <person name="Gao J.-M."/>
        </authorList>
    </citation>
    <scope>NUCLEOTIDE SEQUENCE [LARGE SCALE GENOMIC DNA]</scope>
    <source>
        <strain evidence="7 8">DSM 40503</strain>
    </source>
</reference>
<keyword evidence="2" id="KW-0645">Protease</keyword>
<comment type="similarity">
    <text evidence="1">Belongs to the peptidase C40 family.</text>
</comment>
<keyword evidence="8" id="KW-1185">Reference proteome</keyword>
<dbReference type="GO" id="GO:0008234">
    <property type="term" value="F:cysteine-type peptidase activity"/>
    <property type="evidence" value="ECO:0007669"/>
    <property type="project" value="UniProtKB-KW"/>
</dbReference>
<feature type="coiled-coil region" evidence="5">
    <location>
        <begin position="28"/>
        <end position="69"/>
    </location>
</feature>
<dbReference type="PANTHER" id="PTHR47359:SF3">
    <property type="entry name" value="NLP_P60 DOMAIN-CONTAINING PROTEIN-RELATED"/>
    <property type="match status" value="1"/>
</dbReference>
<dbReference type="GO" id="GO:0006508">
    <property type="term" value="P:proteolysis"/>
    <property type="evidence" value="ECO:0007669"/>
    <property type="project" value="UniProtKB-KW"/>
</dbReference>
<keyword evidence="5" id="KW-0175">Coiled coil</keyword>
<keyword evidence="4" id="KW-0788">Thiol protease</keyword>
<gene>
    <name evidence="7" type="ORF">HG542_24705</name>
</gene>
<dbReference type="SUPFAM" id="SSF54001">
    <property type="entry name" value="Cysteine proteinases"/>
    <property type="match status" value="1"/>
</dbReference>
<evidence type="ECO:0000256" key="1">
    <source>
        <dbReference type="ARBA" id="ARBA00007074"/>
    </source>
</evidence>
<feature type="domain" description="NlpC/P60" evidence="6">
    <location>
        <begin position="213"/>
        <end position="334"/>
    </location>
</feature>